<dbReference type="Gene3D" id="3.40.50.300">
    <property type="entry name" value="P-loop containing nucleotide triphosphate hydrolases"/>
    <property type="match status" value="1"/>
</dbReference>
<dbReference type="AlphaFoldDB" id="A0A8T5UZ91"/>
<dbReference type="Proteomes" id="UP000825933">
    <property type="component" value="Unassembled WGS sequence"/>
</dbReference>
<name>A0A8T5UZ91_9EURY</name>
<comment type="similarity">
    <text evidence="5">Belongs to the ABC transporter superfamily. Drug exporter-1 (DrugE1) (TC 3.A.1.105) family.</text>
</comment>
<dbReference type="PROSITE" id="PS50893">
    <property type="entry name" value="ABC_TRANSPORTER_2"/>
    <property type="match status" value="1"/>
</dbReference>
<dbReference type="InterPro" id="IPR050763">
    <property type="entry name" value="ABC_transporter_ATP-binding"/>
</dbReference>
<evidence type="ECO:0000256" key="4">
    <source>
        <dbReference type="ARBA" id="ARBA00022840"/>
    </source>
</evidence>
<evidence type="ECO:0000256" key="1">
    <source>
        <dbReference type="ARBA" id="ARBA00004413"/>
    </source>
</evidence>
<feature type="coiled-coil region" evidence="6">
    <location>
        <begin position="261"/>
        <end position="288"/>
    </location>
</feature>
<dbReference type="GO" id="GO:0016887">
    <property type="term" value="F:ATP hydrolysis activity"/>
    <property type="evidence" value="ECO:0007669"/>
    <property type="project" value="InterPro"/>
</dbReference>
<dbReference type="InterPro" id="IPR005894">
    <property type="entry name" value="DrrA"/>
</dbReference>
<keyword evidence="3" id="KW-0547">Nucleotide-binding</keyword>
<proteinExistence type="inferred from homology"/>
<dbReference type="NCBIfam" id="TIGR01188">
    <property type="entry name" value="drrA"/>
    <property type="match status" value="1"/>
</dbReference>
<evidence type="ECO:0000313" key="9">
    <source>
        <dbReference type="Proteomes" id="UP000825933"/>
    </source>
</evidence>
<evidence type="ECO:0000256" key="6">
    <source>
        <dbReference type="SAM" id="Coils"/>
    </source>
</evidence>
<comment type="caution">
    <text evidence="8">The sequence shown here is derived from an EMBL/GenBank/DDBJ whole genome shotgun (WGS) entry which is preliminary data.</text>
</comment>
<keyword evidence="6" id="KW-0175">Coiled coil</keyword>
<evidence type="ECO:0000256" key="3">
    <source>
        <dbReference type="ARBA" id="ARBA00022741"/>
    </source>
</evidence>
<dbReference type="GO" id="GO:0043215">
    <property type="term" value="P:daunorubicin transport"/>
    <property type="evidence" value="ECO:0007669"/>
    <property type="project" value="InterPro"/>
</dbReference>
<dbReference type="PANTHER" id="PTHR42711">
    <property type="entry name" value="ABC TRANSPORTER ATP-BINDING PROTEIN"/>
    <property type="match status" value="1"/>
</dbReference>
<dbReference type="InterPro" id="IPR003439">
    <property type="entry name" value="ABC_transporter-like_ATP-bd"/>
</dbReference>
<comment type="subcellular location">
    <subcellularLocation>
        <location evidence="1">Cell membrane</location>
        <topology evidence="1">Peripheral membrane protein</topology>
        <orientation evidence="1">Cytoplasmic side</orientation>
    </subcellularLocation>
</comment>
<reference evidence="9" key="1">
    <citation type="journal article" date="2022" name="Microbiol. Resour. Announc.">
        <title>Draft Genome Sequence of a Methanogenic Archaeon from West Spitsbergen Permafrost.</title>
        <authorList>
            <person name="Trubitsyn V."/>
            <person name="Rivkina E."/>
            <person name="Shcherbakova V."/>
        </authorList>
    </citation>
    <scope>NUCLEOTIDE SEQUENCE [LARGE SCALE GENOMIC DNA]</scope>
    <source>
        <strain evidence="9">VT</strain>
    </source>
</reference>
<feature type="domain" description="ABC transporter" evidence="7">
    <location>
        <begin position="6"/>
        <end position="236"/>
    </location>
</feature>
<protein>
    <submittedName>
        <fullName evidence="8">ATP-binding cassette domain-containing protein</fullName>
    </submittedName>
</protein>
<dbReference type="InterPro" id="IPR025302">
    <property type="entry name" value="DrrA1/2-like_C"/>
</dbReference>
<evidence type="ECO:0000259" key="7">
    <source>
        <dbReference type="PROSITE" id="PS50893"/>
    </source>
</evidence>
<dbReference type="EMBL" id="JAIOUQ010000013">
    <property type="protein sequence ID" value="MBZ2166490.1"/>
    <property type="molecule type" value="Genomic_DNA"/>
</dbReference>
<keyword evidence="2" id="KW-0813">Transport</keyword>
<accession>A0A8T5UZ91</accession>
<dbReference type="SUPFAM" id="SSF52540">
    <property type="entry name" value="P-loop containing nucleoside triphosphate hydrolases"/>
    <property type="match status" value="1"/>
</dbReference>
<dbReference type="PANTHER" id="PTHR42711:SF5">
    <property type="entry name" value="ABC TRANSPORTER ATP-BINDING PROTEIN NATA"/>
    <property type="match status" value="1"/>
</dbReference>
<dbReference type="InterPro" id="IPR003593">
    <property type="entry name" value="AAA+_ATPase"/>
</dbReference>
<sequence>MTKYAIETFDLTKRYDDFTAVDALNMKIDNKSIFGFLGPNGAGKTTTIKMLTCLIQSTTGTANVAGYDISKNPNEVREKIGMVPQLVSLYGDLTVRENIDLCADFYGLPDDLKVSRAEELMELVDIKYAQNKLVKQLSGGMKQKASVVASLIHQPDILFLDEPTIGLDPTTKRVLWDLVQELNSEGRTIILCSHDMYEVELLCDEIGIINGGVLAAFDTPRGLKDTMIHEQKEVKSSENSNVIKIMDELRKEGSVEDSEAYDQLKEKIDRQNRDLKELSVMISNLDENLLNNLKNMPEVELLDKHDSGRIVMDIESSDESVNKIISEIIAKGGNITSISTKDPSLEDVFMSVTTKNKEEGAEDG</sequence>
<dbReference type="PROSITE" id="PS00211">
    <property type="entry name" value="ABC_TRANSPORTER_1"/>
    <property type="match status" value="1"/>
</dbReference>
<gene>
    <name evidence="8" type="ORF">K8N75_10620</name>
</gene>
<dbReference type="Pfam" id="PF13732">
    <property type="entry name" value="DrrA1-3_C"/>
    <property type="match status" value="1"/>
</dbReference>
<dbReference type="GO" id="GO:0005886">
    <property type="term" value="C:plasma membrane"/>
    <property type="evidence" value="ECO:0007669"/>
    <property type="project" value="UniProtKB-SubCell"/>
</dbReference>
<organism evidence="8 9">
    <name type="scientific">Methanobacterium spitsbergense</name>
    <dbReference type="NCBI Taxonomy" id="2874285"/>
    <lineage>
        <taxon>Archaea</taxon>
        <taxon>Methanobacteriati</taxon>
        <taxon>Methanobacteriota</taxon>
        <taxon>Methanomada group</taxon>
        <taxon>Methanobacteria</taxon>
        <taxon>Methanobacteriales</taxon>
        <taxon>Methanobacteriaceae</taxon>
        <taxon>Methanobacterium</taxon>
    </lineage>
</organism>
<keyword evidence="4 8" id="KW-0067">ATP-binding</keyword>
<keyword evidence="9" id="KW-1185">Reference proteome</keyword>
<evidence type="ECO:0000256" key="5">
    <source>
        <dbReference type="ARBA" id="ARBA00049985"/>
    </source>
</evidence>
<evidence type="ECO:0000313" key="8">
    <source>
        <dbReference type="EMBL" id="MBZ2166490.1"/>
    </source>
</evidence>
<evidence type="ECO:0000256" key="2">
    <source>
        <dbReference type="ARBA" id="ARBA00022448"/>
    </source>
</evidence>
<dbReference type="SMART" id="SM00382">
    <property type="entry name" value="AAA"/>
    <property type="match status" value="1"/>
</dbReference>
<dbReference type="GO" id="GO:1900753">
    <property type="term" value="P:doxorubicin transport"/>
    <property type="evidence" value="ECO:0007669"/>
    <property type="project" value="InterPro"/>
</dbReference>
<dbReference type="InterPro" id="IPR027417">
    <property type="entry name" value="P-loop_NTPase"/>
</dbReference>
<dbReference type="InterPro" id="IPR017871">
    <property type="entry name" value="ABC_transporter-like_CS"/>
</dbReference>
<dbReference type="GO" id="GO:0005524">
    <property type="term" value="F:ATP binding"/>
    <property type="evidence" value="ECO:0007669"/>
    <property type="project" value="UniProtKB-KW"/>
</dbReference>
<dbReference type="Pfam" id="PF00005">
    <property type="entry name" value="ABC_tran"/>
    <property type="match status" value="1"/>
</dbReference>